<evidence type="ECO:0000256" key="1">
    <source>
        <dbReference type="SAM" id="MobiDB-lite"/>
    </source>
</evidence>
<name>A0A1E2UTF6_9GAMM</name>
<evidence type="ECO:0000313" key="4">
    <source>
        <dbReference type="Proteomes" id="UP000094849"/>
    </source>
</evidence>
<gene>
    <name evidence="3" type="ORF">A3196_14190</name>
</gene>
<protein>
    <recommendedName>
        <fullName evidence="2">YprB ribonuclease H-like domain-containing protein</fullName>
    </recommendedName>
</protein>
<feature type="domain" description="YprB ribonuclease H-like" evidence="2">
    <location>
        <begin position="105"/>
        <end position="267"/>
    </location>
</feature>
<dbReference type="PANTHER" id="PTHR38462:SF1">
    <property type="entry name" value="YPRB RIBONUCLEASE H-LIKE DOMAIN-CONTAINING PROTEIN"/>
    <property type="match status" value="1"/>
</dbReference>
<dbReference type="PANTHER" id="PTHR38462">
    <property type="entry name" value="EXONUCLEASE-LIKE PROTEIN"/>
    <property type="match status" value="1"/>
</dbReference>
<reference evidence="3 4" key="1">
    <citation type="submission" date="2016-03" db="EMBL/GenBank/DDBJ databases">
        <title>Chemosynthetic sulphur-oxidizing symbionts of marine invertebrate animals are capable of nitrogen fixation.</title>
        <authorList>
            <person name="Petersen J.M."/>
            <person name="Kemper A."/>
            <person name="Gruber-Vodicka H."/>
            <person name="Cardini U."/>
            <person name="Geest Mvander."/>
            <person name="Kleiner M."/>
            <person name="Bulgheresi S."/>
            <person name="Fussmann M."/>
            <person name="Herbold C."/>
            <person name="Seah B.K.B."/>
            <person name="Antony C.Paul."/>
            <person name="Liu D."/>
            <person name="Belitz A."/>
            <person name="Weber M."/>
        </authorList>
    </citation>
    <scope>NUCLEOTIDE SEQUENCE [LARGE SCALE GENOMIC DNA]</scope>
    <source>
        <strain evidence="3">G_D</strain>
    </source>
</reference>
<dbReference type="InterPro" id="IPR038720">
    <property type="entry name" value="YprB_RNase_H-like_dom"/>
</dbReference>
<dbReference type="AlphaFoldDB" id="A0A1E2UTF6"/>
<feature type="region of interest" description="Disordered" evidence="1">
    <location>
        <begin position="1"/>
        <end position="52"/>
    </location>
</feature>
<dbReference type="InterPro" id="IPR011990">
    <property type="entry name" value="TPR-like_helical_dom_sf"/>
</dbReference>
<dbReference type="SUPFAM" id="SSF81901">
    <property type="entry name" value="HCP-like"/>
    <property type="match status" value="1"/>
</dbReference>
<sequence>MNLKTKLSRLQSQAGGRQNSPALSRQPNGLTIPHRVGQPNRDSNHKHHSDSRLAKQLQGKLIAEGVIQIEKQIPLNSKLGAIELSELQTAPQLPGDEHAKLKNFYLDTETTGLSGGSGTLAFLIGYAWQERSAICLRQLVITRFSAEADMLEQFASGLEAAERLVSYNGKSYDLPLLISRFRISSRKQQIDRLPHLDLLHPTRRLFRHHWPNCRLTTLEQSLLGFYRVDDLPGSEAPAAWFDYLQRGSDQKLLKVVEHNQSDIVSLVVAHTELASIARNPDRCDLDLYSLARWIGEFDKEQACGLLRKRVEQTDEKSKGYLAHLLQKSGDWQGATQLWYQLAQNRYPEALEKLAKYHEHVSKDLDAARHYCRQLPDCQARTHRLRRLQRKADLRLSRARQSTIL</sequence>
<dbReference type="Gene3D" id="1.25.40.10">
    <property type="entry name" value="Tetratricopeptide repeat domain"/>
    <property type="match status" value="1"/>
</dbReference>
<dbReference type="STRING" id="1818881.A3196_14190"/>
<organism evidence="3 4">
    <name type="scientific">Candidatus Thiodiazotropha endoloripes</name>
    <dbReference type="NCBI Taxonomy" id="1818881"/>
    <lineage>
        <taxon>Bacteria</taxon>
        <taxon>Pseudomonadati</taxon>
        <taxon>Pseudomonadota</taxon>
        <taxon>Gammaproteobacteria</taxon>
        <taxon>Chromatiales</taxon>
        <taxon>Sedimenticolaceae</taxon>
        <taxon>Candidatus Thiodiazotropha</taxon>
    </lineage>
</organism>
<dbReference type="Gene3D" id="3.30.420.10">
    <property type="entry name" value="Ribonuclease H-like superfamily/Ribonuclease H"/>
    <property type="match status" value="1"/>
</dbReference>
<feature type="compositionally biased region" description="Polar residues" evidence="1">
    <location>
        <begin position="8"/>
        <end position="29"/>
    </location>
</feature>
<dbReference type="SUPFAM" id="SSF53098">
    <property type="entry name" value="Ribonuclease H-like"/>
    <property type="match status" value="1"/>
</dbReference>
<comment type="caution">
    <text evidence="3">The sequence shown here is derived from an EMBL/GenBank/DDBJ whole genome shotgun (WGS) entry which is preliminary data.</text>
</comment>
<dbReference type="GO" id="GO:0003676">
    <property type="term" value="F:nucleic acid binding"/>
    <property type="evidence" value="ECO:0007669"/>
    <property type="project" value="InterPro"/>
</dbReference>
<dbReference type="Proteomes" id="UP000094849">
    <property type="component" value="Unassembled WGS sequence"/>
</dbReference>
<keyword evidence="4" id="KW-1185">Reference proteome</keyword>
<dbReference type="Pfam" id="PF13482">
    <property type="entry name" value="RNase_H_2"/>
    <property type="match status" value="1"/>
</dbReference>
<dbReference type="RefSeq" id="WP_069024646.1">
    <property type="nucleotide sequence ID" value="NZ_LVJZ01000003.1"/>
</dbReference>
<evidence type="ECO:0000313" key="3">
    <source>
        <dbReference type="EMBL" id="ODB97805.1"/>
    </source>
</evidence>
<dbReference type="EMBL" id="LVJZ01000003">
    <property type="protein sequence ID" value="ODB97805.1"/>
    <property type="molecule type" value="Genomic_DNA"/>
</dbReference>
<proteinExistence type="predicted"/>
<accession>A0A1E2UTF6</accession>
<dbReference type="InterPro" id="IPR012337">
    <property type="entry name" value="RNaseH-like_sf"/>
</dbReference>
<dbReference type="InterPro" id="IPR036397">
    <property type="entry name" value="RNaseH_sf"/>
</dbReference>
<evidence type="ECO:0000259" key="2">
    <source>
        <dbReference type="Pfam" id="PF13482"/>
    </source>
</evidence>